<protein>
    <submittedName>
        <fullName evidence="1">Uncharacterized protein</fullName>
    </submittedName>
</protein>
<dbReference type="Proteomes" id="UP001478862">
    <property type="component" value="Unassembled WGS sequence"/>
</dbReference>
<evidence type="ECO:0000313" key="1">
    <source>
        <dbReference type="EMBL" id="MEQ6353963.1"/>
    </source>
</evidence>
<evidence type="ECO:0000313" key="2">
    <source>
        <dbReference type="Proteomes" id="UP001478862"/>
    </source>
</evidence>
<reference evidence="1 2" key="1">
    <citation type="submission" date="2024-06" db="EMBL/GenBank/DDBJ databases">
        <title>Lysinibacillus zambalefons sp. nov., a Novel Firmicute Isolated from the Poon Bato Zambales Hyperalkaline Spring.</title>
        <authorList>
            <person name="Aja J.A."/>
            <person name="Lazaro J.E.H."/>
            <person name="Llorin L.D."/>
            <person name="Lim K.R."/>
            <person name="Teodosio J."/>
            <person name="Dalisay D.S."/>
        </authorList>
    </citation>
    <scope>NUCLEOTIDE SEQUENCE [LARGE SCALE GENOMIC DNA]</scope>
    <source>
        <strain evidence="1 2">M3</strain>
    </source>
</reference>
<proteinExistence type="predicted"/>
<name>A0ABV1MN74_9BACI</name>
<dbReference type="RefSeq" id="WP_349658712.1">
    <property type="nucleotide sequence ID" value="NZ_JBEGDG010000002.1"/>
</dbReference>
<dbReference type="EMBL" id="JBEGDG010000002">
    <property type="protein sequence ID" value="MEQ6353963.1"/>
    <property type="molecule type" value="Genomic_DNA"/>
</dbReference>
<gene>
    <name evidence="1" type="ORF">ABNX05_04985</name>
</gene>
<keyword evidence="2" id="KW-1185">Reference proteome</keyword>
<organism evidence="1 2">
    <name type="scientific">Lysinibacillus zambalensis</name>
    <dbReference type="NCBI Taxonomy" id="3160866"/>
    <lineage>
        <taxon>Bacteria</taxon>
        <taxon>Bacillati</taxon>
        <taxon>Bacillota</taxon>
        <taxon>Bacilli</taxon>
        <taxon>Bacillales</taxon>
        <taxon>Bacillaceae</taxon>
        <taxon>Lysinibacillus</taxon>
    </lineage>
</organism>
<comment type="caution">
    <text evidence="1">The sequence shown here is derived from an EMBL/GenBank/DDBJ whole genome shotgun (WGS) entry which is preliminary data.</text>
</comment>
<accession>A0ABV1MN74</accession>
<sequence>MAKYEKLEVGQRIWIESIWYFYTNRDRSVREYEIVEANRNSAYAVRVDNLGKDKPYRERIDQRTRKIKSAGSFGIGEIFWDSKEAFEADVKRVNDTEIAREKAIKKVNKMSLEQLQELLGGDNR</sequence>